<proteinExistence type="predicted"/>
<dbReference type="Proteomes" id="UP000005087">
    <property type="component" value="Chromosome"/>
</dbReference>
<dbReference type="InterPro" id="IPR036689">
    <property type="entry name" value="ESAT-6-like_sf"/>
</dbReference>
<accession>I1D1Q0</accession>
<dbReference type="GO" id="GO:0009306">
    <property type="term" value="P:protein secretion"/>
    <property type="evidence" value="ECO:0007669"/>
    <property type="project" value="InterPro"/>
</dbReference>
<keyword evidence="3" id="KW-1185">Reference proteome</keyword>
<dbReference type="AlphaFoldDB" id="I1D1Q0"/>
<dbReference type="InterPro" id="IPR022536">
    <property type="entry name" value="EspC"/>
</dbReference>
<organism evidence="2 3">
    <name type="scientific">Saccharomonospora glauca K62</name>
    <dbReference type="NCBI Taxonomy" id="928724"/>
    <lineage>
        <taxon>Bacteria</taxon>
        <taxon>Bacillati</taxon>
        <taxon>Actinomycetota</taxon>
        <taxon>Actinomycetes</taxon>
        <taxon>Pseudonocardiales</taxon>
        <taxon>Pseudonocardiaceae</taxon>
        <taxon>Saccharomonospora</taxon>
    </lineage>
</organism>
<protein>
    <recommendedName>
        <fullName evidence="4">ESX-1 secretion-associated protein</fullName>
    </recommendedName>
</protein>
<dbReference type="Gene3D" id="1.10.287.1060">
    <property type="entry name" value="ESAT-6-like"/>
    <property type="match status" value="1"/>
</dbReference>
<dbReference type="STRING" id="928724.SacglDRAFT_01966"/>
<evidence type="ECO:0008006" key="4">
    <source>
        <dbReference type="Google" id="ProtNLM"/>
    </source>
</evidence>
<reference evidence="2 3" key="1">
    <citation type="submission" date="2011-09" db="EMBL/GenBank/DDBJ databases">
        <authorList>
            <consortium name="US DOE Joint Genome Institute (JGI-PGF)"/>
            <person name="Lucas S."/>
            <person name="Han J."/>
            <person name="Lapidus A."/>
            <person name="Cheng J.-F."/>
            <person name="Goodwin L."/>
            <person name="Pitluck S."/>
            <person name="Peters L."/>
            <person name="Land M.L."/>
            <person name="Hauser L."/>
            <person name="Brambilla E."/>
            <person name="Klenk H.-P."/>
            <person name="Woyke T.J."/>
        </authorList>
    </citation>
    <scope>NUCLEOTIDE SEQUENCE [LARGE SCALE GENOMIC DNA]</scope>
    <source>
        <strain evidence="2 3">K62</strain>
    </source>
</reference>
<dbReference type="HOGENOM" id="CLU_168298_2_0_11"/>
<dbReference type="SUPFAM" id="SSF140453">
    <property type="entry name" value="EsxAB dimer-like"/>
    <property type="match status" value="1"/>
</dbReference>
<evidence type="ECO:0000256" key="1">
    <source>
        <dbReference type="SAM" id="MobiDB-lite"/>
    </source>
</evidence>
<feature type="region of interest" description="Disordered" evidence="1">
    <location>
        <begin position="84"/>
        <end position="110"/>
    </location>
</feature>
<evidence type="ECO:0000313" key="2">
    <source>
        <dbReference type="EMBL" id="EIE98874.1"/>
    </source>
</evidence>
<reference evidence="3" key="2">
    <citation type="submission" date="2012-01" db="EMBL/GenBank/DDBJ databases">
        <title>Noncontiguous Finished sequence of chromosome of Saccharomonospora glauca K62.</title>
        <authorList>
            <consortium name="US DOE Joint Genome Institute"/>
            <person name="Lucas S."/>
            <person name="Han J."/>
            <person name="Lapidus A."/>
            <person name="Cheng J.-F."/>
            <person name="Goodwin L."/>
            <person name="Pitluck S."/>
            <person name="Peters L."/>
            <person name="Mikhailova N."/>
            <person name="Held B."/>
            <person name="Detter J.C."/>
            <person name="Han C."/>
            <person name="Tapia R."/>
            <person name="Land M."/>
            <person name="Hauser L."/>
            <person name="Kyrpides N."/>
            <person name="Ivanova N."/>
            <person name="Pagani I."/>
            <person name="Brambilla E.-M."/>
            <person name="Klenk H.-P."/>
            <person name="Woyke T."/>
        </authorList>
    </citation>
    <scope>NUCLEOTIDE SEQUENCE [LARGE SCALE GENOMIC DNA]</scope>
    <source>
        <strain evidence="3">K62</strain>
    </source>
</reference>
<dbReference type="RefSeq" id="WP_005463982.1">
    <property type="nucleotide sequence ID" value="NZ_CM001484.1"/>
</dbReference>
<dbReference type="Pfam" id="PF10824">
    <property type="entry name" value="T7SS_ESX_EspC"/>
    <property type="match status" value="1"/>
</dbReference>
<gene>
    <name evidence="2" type="ORF">SacglDRAFT_01966</name>
</gene>
<name>I1D1Q0_9PSEU</name>
<dbReference type="OrthoDB" id="3693305at2"/>
<evidence type="ECO:0000313" key="3">
    <source>
        <dbReference type="Proteomes" id="UP000005087"/>
    </source>
</evidence>
<dbReference type="eggNOG" id="ENOG5031XT2">
    <property type="taxonomic scope" value="Bacteria"/>
</dbReference>
<sequence length="110" mass="11656">MSPQPSYEVDPEQLRAHARRLAAHADQLSSIGTALPSQMGAQSLGAFAQFITASIGAAMTATTDAFAHASSTVDKVSEGMRRAADRYQESDDTHATDLTGIGAHIEEEPR</sequence>
<dbReference type="EMBL" id="CM001484">
    <property type="protein sequence ID" value="EIE98874.1"/>
    <property type="molecule type" value="Genomic_DNA"/>
</dbReference>
<feature type="compositionally biased region" description="Basic and acidic residues" evidence="1">
    <location>
        <begin position="84"/>
        <end position="95"/>
    </location>
</feature>